<dbReference type="Gene3D" id="1.25.10.10">
    <property type="entry name" value="Leucine-rich Repeat Variant"/>
    <property type="match status" value="1"/>
</dbReference>
<proteinExistence type="predicted"/>
<dbReference type="InterPro" id="IPR011989">
    <property type="entry name" value="ARM-like"/>
</dbReference>
<dbReference type="AlphaFoldDB" id="A0A4D9D9W1"/>
<sequence>MSAADAIMSLSCDNKLGQDLLGIGEGAGVQLGGKGACELLAEVIDRYSQDRDVIYAALDAVMKMAIDNPENRLRFGAVGMCSKVMDAFNQYQDDEVFLLVALTAVYTMAENQRENQTRLLEGNKAEILMVLTQEATLRYKTRERVASF</sequence>
<evidence type="ECO:0000313" key="2">
    <source>
        <dbReference type="Proteomes" id="UP000355283"/>
    </source>
</evidence>
<comment type="caution">
    <text evidence="1">The sequence shown here is derived from an EMBL/GenBank/DDBJ whole genome shotgun (WGS) entry which is preliminary data.</text>
</comment>
<reference evidence="1 2" key="1">
    <citation type="submission" date="2019-01" db="EMBL/GenBank/DDBJ databases">
        <title>Nuclear Genome Assembly of the Microalgal Biofuel strain Nannochloropsis salina CCMP1776.</title>
        <authorList>
            <person name="Hovde B."/>
        </authorList>
    </citation>
    <scope>NUCLEOTIDE SEQUENCE [LARGE SCALE GENOMIC DNA]</scope>
    <source>
        <strain evidence="1 2">CCMP1776</strain>
    </source>
</reference>
<keyword evidence="2" id="KW-1185">Reference proteome</keyword>
<evidence type="ECO:0000313" key="1">
    <source>
        <dbReference type="EMBL" id="TFJ86813.1"/>
    </source>
</evidence>
<dbReference type="Proteomes" id="UP000355283">
    <property type="component" value="Unassembled WGS sequence"/>
</dbReference>
<dbReference type="SUPFAM" id="SSF48371">
    <property type="entry name" value="ARM repeat"/>
    <property type="match status" value="1"/>
</dbReference>
<gene>
    <name evidence="1" type="ORF">NSK_001901</name>
</gene>
<accession>A0A4D9D9W1</accession>
<organism evidence="1 2">
    <name type="scientific">Nannochloropsis salina CCMP1776</name>
    <dbReference type="NCBI Taxonomy" id="1027361"/>
    <lineage>
        <taxon>Eukaryota</taxon>
        <taxon>Sar</taxon>
        <taxon>Stramenopiles</taxon>
        <taxon>Ochrophyta</taxon>
        <taxon>Eustigmatophyceae</taxon>
        <taxon>Eustigmatales</taxon>
        <taxon>Monodopsidaceae</taxon>
        <taxon>Microchloropsis</taxon>
        <taxon>Microchloropsis salina</taxon>
    </lineage>
</organism>
<dbReference type="InterPro" id="IPR016024">
    <property type="entry name" value="ARM-type_fold"/>
</dbReference>
<name>A0A4D9D9W1_9STRA</name>
<dbReference type="EMBL" id="SDOX01000007">
    <property type="protein sequence ID" value="TFJ86813.1"/>
    <property type="molecule type" value="Genomic_DNA"/>
</dbReference>
<protein>
    <submittedName>
        <fullName evidence="1">Uncharacterized protein</fullName>
    </submittedName>
</protein>